<name>A0A091I6Y2_CALAN</name>
<keyword evidence="3" id="KW-0732">Signal</keyword>
<sequence>PQTLITPSLGSLLQGVRSRQLSPEQLRSLGALVCDMEPETIPASAPAVLENLKLCPVLTGAQKDALNAVLLGGDTAYGDPSSWDLWTLQSLGPLVLALNQTTLSLV</sequence>
<comment type="similarity">
    <text evidence="2">Belongs to the mesothelin family.</text>
</comment>
<evidence type="ECO:0000313" key="7">
    <source>
        <dbReference type="EMBL" id="KFO95525.1"/>
    </source>
</evidence>
<keyword evidence="8" id="KW-1185">Reference proteome</keyword>
<dbReference type="GO" id="GO:0007160">
    <property type="term" value="P:cell-matrix adhesion"/>
    <property type="evidence" value="ECO:0007669"/>
    <property type="project" value="TreeGrafter"/>
</dbReference>
<dbReference type="GO" id="GO:0009986">
    <property type="term" value="C:cell surface"/>
    <property type="evidence" value="ECO:0007669"/>
    <property type="project" value="TreeGrafter"/>
</dbReference>
<keyword evidence="4" id="KW-0130">Cell adhesion</keyword>
<organism evidence="7 8">
    <name type="scientific">Calypte anna</name>
    <name type="common">Anna's hummingbird</name>
    <name type="synonym">Archilochus anna</name>
    <dbReference type="NCBI Taxonomy" id="9244"/>
    <lineage>
        <taxon>Eukaryota</taxon>
        <taxon>Metazoa</taxon>
        <taxon>Chordata</taxon>
        <taxon>Craniata</taxon>
        <taxon>Vertebrata</taxon>
        <taxon>Euteleostomi</taxon>
        <taxon>Archelosauria</taxon>
        <taxon>Archosauria</taxon>
        <taxon>Dinosauria</taxon>
        <taxon>Saurischia</taxon>
        <taxon>Theropoda</taxon>
        <taxon>Coelurosauria</taxon>
        <taxon>Aves</taxon>
        <taxon>Neognathae</taxon>
        <taxon>Neoaves</taxon>
        <taxon>Strisores</taxon>
        <taxon>Apodiformes</taxon>
        <taxon>Trochilidae</taxon>
        <taxon>Calypte</taxon>
    </lineage>
</organism>
<gene>
    <name evidence="7" type="ORF">N300_14177</name>
</gene>
<dbReference type="InterPro" id="IPR026664">
    <property type="entry name" value="Stereocilin-rel"/>
</dbReference>
<dbReference type="Pfam" id="PF06060">
    <property type="entry name" value="Mesothelin"/>
    <property type="match status" value="1"/>
</dbReference>
<evidence type="ECO:0000256" key="5">
    <source>
        <dbReference type="ARBA" id="ARBA00023136"/>
    </source>
</evidence>
<reference evidence="7 8" key="1">
    <citation type="submission" date="2014-04" db="EMBL/GenBank/DDBJ databases">
        <title>Genome evolution of avian class.</title>
        <authorList>
            <person name="Zhang G."/>
            <person name="Li C."/>
        </authorList>
    </citation>
    <scope>NUCLEOTIDE SEQUENCE [LARGE SCALE GENOMIC DNA]</scope>
    <source>
        <strain evidence="7">BGI_N300</strain>
    </source>
</reference>
<comment type="subcellular location">
    <subcellularLocation>
        <location evidence="1">Membrane</location>
    </subcellularLocation>
</comment>
<dbReference type="PANTHER" id="PTHR23412:SF15">
    <property type="entry name" value="MESOTHELIN-LIKE PROTEIN"/>
    <property type="match status" value="1"/>
</dbReference>
<dbReference type="InterPro" id="IPR010335">
    <property type="entry name" value="Mesothelin"/>
</dbReference>
<feature type="non-terminal residue" evidence="7">
    <location>
        <position position="1"/>
    </location>
</feature>
<evidence type="ECO:0000256" key="4">
    <source>
        <dbReference type="ARBA" id="ARBA00022889"/>
    </source>
</evidence>
<keyword evidence="5" id="KW-0472">Membrane</keyword>
<evidence type="ECO:0000313" key="8">
    <source>
        <dbReference type="Proteomes" id="UP000054308"/>
    </source>
</evidence>
<evidence type="ECO:0000256" key="2">
    <source>
        <dbReference type="ARBA" id="ARBA00011016"/>
    </source>
</evidence>
<dbReference type="EMBL" id="KL217471">
    <property type="protein sequence ID" value="KFO95525.1"/>
    <property type="molecule type" value="Genomic_DNA"/>
</dbReference>
<evidence type="ECO:0000256" key="6">
    <source>
        <dbReference type="ARBA" id="ARBA00023180"/>
    </source>
</evidence>
<accession>A0A091I6Y2</accession>
<keyword evidence="6" id="KW-0325">Glycoprotein</keyword>
<proteinExistence type="inferred from homology"/>
<dbReference type="GO" id="GO:0016020">
    <property type="term" value="C:membrane"/>
    <property type="evidence" value="ECO:0007669"/>
    <property type="project" value="UniProtKB-SubCell"/>
</dbReference>
<dbReference type="AlphaFoldDB" id="A0A091I6Y2"/>
<protein>
    <submittedName>
        <fullName evidence="7">Mesothelin-like</fullName>
    </submittedName>
</protein>
<feature type="non-terminal residue" evidence="7">
    <location>
        <position position="106"/>
    </location>
</feature>
<evidence type="ECO:0000256" key="3">
    <source>
        <dbReference type="ARBA" id="ARBA00022729"/>
    </source>
</evidence>
<dbReference type="Proteomes" id="UP000054308">
    <property type="component" value="Unassembled WGS sequence"/>
</dbReference>
<evidence type="ECO:0000256" key="1">
    <source>
        <dbReference type="ARBA" id="ARBA00004370"/>
    </source>
</evidence>
<dbReference type="PANTHER" id="PTHR23412">
    <property type="entry name" value="STEREOCILIN RELATED"/>
    <property type="match status" value="1"/>
</dbReference>